<evidence type="ECO:0000256" key="9">
    <source>
        <dbReference type="HAMAP-Rule" id="MF_00639"/>
    </source>
</evidence>
<dbReference type="Proteomes" id="UP000680714">
    <property type="component" value="Unassembled WGS sequence"/>
</dbReference>
<dbReference type="RefSeq" id="WP_211546635.1">
    <property type="nucleotide sequence ID" value="NZ_JAGTUF010000003.1"/>
</dbReference>
<proteinExistence type="inferred from homology"/>
<keyword evidence="8 9" id="KW-0131">Cell cycle</keyword>
<keyword evidence="9 10" id="KW-0133">Cell shape</keyword>
<evidence type="ECO:0000256" key="1">
    <source>
        <dbReference type="ARBA" id="ARBA00004496"/>
    </source>
</evidence>
<dbReference type="Gene3D" id="3.40.1190.10">
    <property type="entry name" value="Mur-like, catalytic domain"/>
    <property type="match status" value="1"/>
</dbReference>
<dbReference type="EMBL" id="JAGTUF010000003">
    <property type="protein sequence ID" value="MBR9971120.1"/>
    <property type="molecule type" value="Genomic_DNA"/>
</dbReference>
<comment type="catalytic activity">
    <reaction evidence="9 10">
        <text>UDP-N-acetyl-alpha-D-muramoyl-L-alanine + D-glutamate + ATP = UDP-N-acetyl-alpha-D-muramoyl-L-alanyl-D-glutamate + ADP + phosphate + H(+)</text>
        <dbReference type="Rhea" id="RHEA:16429"/>
        <dbReference type="ChEBI" id="CHEBI:15378"/>
        <dbReference type="ChEBI" id="CHEBI:29986"/>
        <dbReference type="ChEBI" id="CHEBI:30616"/>
        <dbReference type="ChEBI" id="CHEBI:43474"/>
        <dbReference type="ChEBI" id="CHEBI:83898"/>
        <dbReference type="ChEBI" id="CHEBI:83900"/>
        <dbReference type="ChEBI" id="CHEBI:456216"/>
        <dbReference type="EC" id="6.3.2.9"/>
    </reaction>
</comment>
<comment type="subcellular location">
    <subcellularLocation>
        <location evidence="1 9 10">Cytoplasm</location>
    </subcellularLocation>
</comment>
<dbReference type="GO" id="GO:0008764">
    <property type="term" value="F:UDP-N-acetylmuramoylalanine-D-glutamate ligase activity"/>
    <property type="evidence" value="ECO:0007669"/>
    <property type="project" value="UniProtKB-EC"/>
</dbReference>
<organism evidence="13 14">
    <name type="scientific">Magnetospirillum sulfuroxidans</name>
    <dbReference type="NCBI Taxonomy" id="611300"/>
    <lineage>
        <taxon>Bacteria</taxon>
        <taxon>Pseudomonadati</taxon>
        <taxon>Pseudomonadota</taxon>
        <taxon>Alphaproteobacteria</taxon>
        <taxon>Rhodospirillales</taxon>
        <taxon>Rhodospirillaceae</taxon>
        <taxon>Magnetospirillum</taxon>
    </lineage>
</organism>
<accession>A0ABS5I9N7</accession>
<feature type="binding site" evidence="9">
    <location>
        <begin position="117"/>
        <end position="123"/>
    </location>
    <ligand>
        <name>ATP</name>
        <dbReference type="ChEBI" id="CHEBI:30616"/>
    </ligand>
</feature>
<dbReference type="InterPro" id="IPR004101">
    <property type="entry name" value="Mur_ligase_C"/>
</dbReference>
<feature type="domain" description="Mur ligase C-terminal" evidence="11">
    <location>
        <begin position="314"/>
        <end position="424"/>
    </location>
</feature>
<comment type="pathway">
    <text evidence="2 9 10">Cell wall biogenesis; peptidoglycan biosynthesis.</text>
</comment>
<comment type="caution">
    <text evidence="13">The sequence shown here is derived from an EMBL/GenBank/DDBJ whole genome shotgun (WGS) entry which is preliminary data.</text>
</comment>
<dbReference type="InterPro" id="IPR013221">
    <property type="entry name" value="Mur_ligase_cen"/>
</dbReference>
<evidence type="ECO:0000259" key="11">
    <source>
        <dbReference type="Pfam" id="PF02875"/>
    </source>
</evidence>
<evidence type="ECO:0000313" key="14">
    <source>
        <dbReference type="Proteomes" id="UP000680714"/>
    </source>
</evidence>
<dbReference type="InterPro" id="IPR005762">
    <property type="entry name" value="MurD"/>
</dbReference>
<evidence type="ECO:0000313" key="13">
    <source>
        <dbReference type="EMBL" id="MBR9971120.1"/>
    </source>
</evidence>
<evidence type="ECO:0000256" key="2">
    <source>
        <dbReference type="ARBA" id="ARBA00004752"/>
    </source>
</evidence>
<comment type="similarity">
    <text evidence="9">Belongs to the MurCDEF family.</text>
</comment>
<feature type="domain" description="Mur ligase central" evidence="12">
    <location>
        <begin position="115"/>
        <end position="291"/>
    </location>
</feature>
<keyword evidence="6 9" id="KW-0547">Nucleotide-binding</keyword>
<evidence type="ECO:0000256" key="10">
    <source>
        <dbReference type="RuleBase" id="RU003664"/>
    </source>
</evidence>
<dbReference type="Gene3D" id="3.90.190.20">
    <property type="entry name" value="Mur ligase, C-terminal domain"/>
    <property type="match status" value="1"/>
</dbReference>
<keyword evidence="4 9" id="KW-0436">Ligase</keyword>
<dbReference type="PANTHER" id="PTHR43692:SF1">
    <property type="entry name" value="UDP-N-ACETYLMURAMOYLALANINE--D-GLUTAMATE LIGASE"/>
    <property type="match status" value="1"/>
</dbReference>
<keyword evidence="9 10" id="KW-0573">Peptidoglycan synthesis</keyword>
<keyword evidence="5 9" id="KW-0132">Cell division</keyword>
<evidence type="ECO:0000256" key="4">
    <source>
        <dbReference type="ARBA" id="ARBA00022598"/>
    </source>
</evidence>
<dbReference type="Pfam" id="PF02875">
    <property type="entry name" value="Mur_ligase_C"/>
    <property type="match status" value="1"/>
</dbReference>
<evidence type="ECO:0000256" key="5">
    <source>
        <dbReference type="ARBA" id="ARBA00022618"/>
    </source>
</evidence>
<evidence type="ECO:0000256" key="8">
    <source>
        <dbReference type="ARBA" id="ARBA00023306"/>
    </source>
</evidence>
<evidence type="ECO:0000256" key="7">
    <source>
        <dbReference type="ARBA" id="ARBA00022840"/>
    </source>
</evidence>
<evidence type="ECO:0000256" key="3">
    <source>
        <dbReference type="ARBA" id="ARBA00022490"/>
    </source>
</evidence>
<evidence type="ECO:0000256" key="6">
    <source>
        <dbReference type="ARBA" id="ARBA00022741"/>
    </source>
</evidence>
<dbReference type="SUPFAM" id="SSF51984">
    <property type="entry name" value="MurCD N-terminal domain"/>
    <property type="match status" value="1"/>
</dbReference>
<comment type="function">
    <text evidence="9 10">Cell wall formation. Catalyzes the addition of glutamate to the nucleotide precursor UDP-N-acetylmuramoyl-L-alanine (UMA).</text>
</comment>
<reference evidence="13 14" key="1">
    <citation type="submission" date="2021-04" db="EMBL/GenBank/DDBJ databases">
        <title>Magnetospirillum sulfuroxidans sp. nov., a facultative chemolithoautotrophic sulfur-oxidizing alphaproteobacterium isolated from freshwater sediment and proposals for Paramagetospirillum gen. nov., and Magnetospirillaceae fam. nov.</title>
        <authorList>
            <person name="Koziaeva V."/>
            <person name="Geelhoed J.S."/>
            <person name="Sorokin D.Y."/>
            <person name="Grouzdev D.S."/>
        </authorList>
    </citation>
    <scope>NUCLEOTIDE SEQUENCE [LARGE SCALE GENOMIC DNA]</scope>
    <source>
        <strain evidence="13 14">J10</strain>
    </source>
</reference>
<dbReference type="Pfam" id="PF08245">
    <property type="entry name" value="Mur_ligase_M"/>
    <property type="match status" value="1"/>
</dbReference>
<dbReference type="EC" id="6.3.2.9" evidence="9 10"/>
<dbReference type="InterPro" id="IPR018109">
    <property type="entry name" value="Folylpolyglutamate_synth_CS"/>
</dbReference>
<evidence type="ECO:0000259" key="12">
    <source>
        <dbReference type="Pfam" id="PF08245"/>
    </source>
</evidence>
<protein>
    <recommendedName>
        <fullName evidence="9 10">UDP-N-acetylmuramoylalanine--D-glutamate ligase</fullName>
        <ecNumber evidence="9 10">6.3.2.9</ecNumber>
    </recommendedName>
    <alternativeName>
        <fullName evidence="9">D-glutamic acid-adding enzyme</fullName>
    </alternativeName>
    <alternativeName>
        <fullName evidence="9">UDP-N-acetylmuramoyl-L-alanyl-D-glutamate synthetase</fullName>
    </alternativeName>
</protein>
<keyword evidence="7 9" id="KW-0067">ATP-binding</keyword>
<keyword evidence="9 10" id="KW-0961">Cell wall biogenesis/degradation</keyword>
<keyword evidence="3 9" id="KW-0963">Cytoplasm</keyword>
<dbReference type="SUPFAM" id="SSF53623">
    <property type="entry name" value="MurD-like peptide ligases, catalytic domain"/>
    <property type="match status" value="1"/>
</dbReference>
<gene>
    <name evidence="9" type="primary">murD</name>
    <name evidence="13" type="ORF">KEC16_05265</name>
</gene>
<dbReference type="SUPFAM" id="SSF53244">
    <property type="entry name" value="MurD-like peptide ligases, peptide-binding domain"/>
    <property type="match status" value="1"/>
</dbReference>
<dbReference type="InterPro" id="IPR036615">
    <property type="entry name" value="Mur_ligase_C_dom_sf"/>
</dbReference>
<keyword evidence="14" id="KW-1185">Reference proteome</keyword>
<name>A0ABS5I9N7_9PROT</name>
<dbReference type="HAMAP" id="MF_00639">
    <property type="entry name" value="MurD"/>
    <property type="match status" value="1"/>
</dbReference>
<dbReference type="Gene3D" id="3.40.50.720">
    <property type="entry name" value="NAD(P)-binding Rossmann-like Domain"/>
    <property type="match status" value="1"/>
</dbReference>
<dbReference type="InterPro" id="IPR036565">
    <property type="entry name" value="Mur-like_cat_sf"/>
</dbReference>
<dbReference type="NCBIfam" id="TIGR01087">
    <property type="entry name" value="murD"/>
    <property type="match status" value="1"/>
</dbReference>
<dbReference type="PROSITE" id="PS01011">
    <property type="entry name" value="FOLYLPOLYGLU_SYNT_1"/>
    <property type="match status" value="1"/>
</dbReference>
<dbReference type="PANTHER" id="PTHR43692">
    <property type="entry name" value="UDP-N-ACETYLMURAMOYLALANINE--D-GLUTAMATE LIGASE"/>
    <property type="match status" value="1"/>
</dbReference>
<sequence length="463" mass="48561">MILVPFLTDKRVAVLGLGKSGTATFLALQQSGARVTAWDDTEAARDNAQKAGVILADPLEQDLSSLDLIVWSPGIPHTFPQPHPLAEAARAADVPLVCDVELLALAKPDARFLLVTGTNGKSTTTTLVAHILTSAGIANAAGGNLGTAALDLPDLGADGVYVLELSSYQLELTRSLQARAGVLLNITPDHLGRHGGMDGYIAAKRRLYDFIAADGISVIGLDDAPTRGIGDWLLGSGQKHTALSVKQVLEHGVSAPDGVLREDGVEIFDLTAIATLPGRHNWQNACAAFALVRALGVPAHTIAAGIASYPGLAHRQQLVGTRDTVRYINDSKATNAEASEVALVCYDHIHWIIGGQAKEGGIASLEKHFHRISHAYLIGDAAPAFAATLAGKVAFSQCGTLDQAVAEAAARAQPGEVVLLSPACASWDQFKSFEHRGDVFRQLVEDLPPHGQTSPSRTAGGTP</sequence>